<name>A0ABV2FQH4_9HYPH</name>
<protein>
    <submittedName>
        <fullName evidence="2">Membrane protein</fullName>
    </submittedName>
</protein>
<dbReference type="Proteomes" id="UP001549112">
    <property type="component" value="Unassembled WGS sequence"/>
</dbReference>
<evidence type="ECO:0000313" key="2">
    <source>
        <dbReference type="EMBL" id="MET3560827.1"/>
    </source>
</evidence>
<evidence type="ECO:0000313" key="3">
    <source>
        <dbReference type="Proteomes" id="UP001549112"/>
    </source>
</evidence>
<organism evidence="2 3">
    <name type="scientific">Bartonella japonica</name>
    <dbReference type="NCBI Taxonomy" id="357761"/>
    <lineage>
        <taxon>Bacteria</taxon>
        <taxon>Pseudomonadati</taxon>
        <taxon>Pseudomonadota</taxon>
        <taxon>Alphaproteobacteria</taxon>
        <taxon>Hyphomicrobiales</taxon>
        <taxon>Bartonellaceae</taxon>
        <taxon>Bartonella</taxon>
    </lineage>
</organism>
<keyword evidence="3" id="KW-1185">Reference proteome</keyword>
<evidence type="ECO:0000256" key="1">
    <source>
        <dbReference type="SAM" id="Phobius"/>
    </source>
</evidence>
<accession>A0ABV2FQH4</accession>
<sequence length="70" mass="8244">MYDGSMMMSEVFGLFIMVFAIFIIAFILALYYSVFKRARLYYNVKKELKKVMNGQNIAFEQSCDEKTMSQ</sequence>
<keyword evidence="1" id="KW-0812">Transmembrane</keyword>
<proteinExistence type="predicted"/>
<gene>
    <name evidence="2" type="ORF">ABID39_001543</name>
</gene>
<comment type="caution">
    <text evidence="2">The sequence shown here is derived from an EMBL/GenBank/DDBJ whole genome shotgun (WGS) entry which is preliminary data.</text>
</comment>
<keyword evidence="1" id="KW-0472">Membrane</keyword>
<feature type="transmembrane region" description="Helical" evidence="1">
    <location>
        <begin position="12"/>
        <end position="35"/>
    </location>
</feature>
<keyword evidence="1" id="KW-1133">Transmembrane helix</keyword>
<dbReference type="EMBL" id="JBEPLT010000029">
    <property type="protein sequence ID" value="MET3560827.1"/>
    <property type="molecule type" value="Genomic_DNA"/>
</dbReference>
<reference evidence="2 3" key="1">
    <citation type="submission" date="2024-06" db="EMBL/GenBank/DDBJ databases">
        <title>Genomic Encyclopedia of Type Strains, Phase IV (KMG-IV): sequencing the most valuable type-strain genomes for metagenomic binning, comparative biology and taxonomic classification.</title>
        <authorList>
            <person name="Goeker M."/>
        </authorList>
    </citation>
    <scope>NUCLEOTIDE SEQUENCE [LARGE SCALE GENOMIC DNA]</scope>
    <source>
        <strain evidence="2 3">DSM 23650</strain>
    </source>
</reference>